<dbReference type="EMBL" id="JABZFG010000006">
    <property type="protein sequence ID" value="MBW0602754.1"/>
    <property type="molecule type" value="Genomic_DNA"/>
</dbReference>
<protein>
    <submittedName>
        <fullName evidence="1">Uncharacterized protein</fullName>
    </submittedName>
</protein>
<name>A0A9Q3L900_9BACT</name>
<dbReference type="Proteomes" id="UP000746160">
    <property type="component" value="Unassembled WGS sequence"/>
</dbReference>
<sequence>MKNIYNDFIRNITDNNLVLTGSYSYNMNFKKNKFKFNDIDFISLGNHKFIDFSKDPNIEMVFNDNFVTKAILKDYLNFEIIYMSLIPKKYVKEIDGIKLVKKNWTFISKIIQLICLILDNTREEKINKVFNDLSLMYNDHYIKLFSLNKRKLIQIADIVLISSSFFWFYKPSSLLMVDNIGTEWFNIKKKVTELVSNSNNKRIIKIIETIFNNTKWIDLLDKIKVFINNREAFIEKYYLFNENMFLKIDEFKQDFDNYEQLEKYISSFKLNFDKYKHCKIFLDTFDDKSESSIDIRKMMFLTLFAAK</sequence>
<dbReference type="NCBIfam" id="NF045994">
    <property type="entry name" value="MAG4530_fam"/>
    <property type="match status" value="1"/>
</dbReference>
<evidence type="ECO:0000313" key="2">
    <source>
        <dbReference type="Proteomes" id="UP000746160"/>
    </source>
</evidence>
<accession>A0A9Q3L900</accession>
<dbReference type="RefSeq" id="WP_218675454.1">
    <property type="nucleotide sequence ID" value="NZ_JABZFC010000007.1"/>
</dbReference>
<reference evidence="1" key="1">
    <citation type="journal article" date="2021" name="Genes Genomics">
        <title>Comparative genomic analysis of Mycoplasma anatis strains.</title>
        <authorList>
            <person name="Zhou Q."/>
            <person name="Mai K."/>
            <person name="Yang D."/>
            <person name="Liu J."/>
            <person name="Yan Z."/>
            <person name="Luo C."/>
            <person name="Tan Y."/>
            <person name="Cao S."/>
            <person name="Zhou Q."/>
            <person name="Chen L."/>
            <person name="Chen F."/>
        </authorList>
    </citation>
    <scope>NUCLEOTIDE SEQUENCE</scope>
    <source>
        <strain evidence="1">DP07</strain>
    </source>
</reference>
<evidence type="ECO:0000313" key="1">
    <source>
        <dbReference type="EMBL" id="MBW0602754.1"/>
    </source>
</evidence>
<gene>
    <name evidence="1" type="ORF">MADP07_00486</name>
</gene>
<comment type="caution">
    <text evidence="1">The sequence shown here is derived from an EMBL/GenBank/DDBJ whole genome shotgun (WGS) entry which is preliminary data.</text>
</comment>
<proteinExistence type="predicted"/>
<organism evidence="1 2">
    <name type="scientific">Mycoplasmopsis anatis</name>
    <dbReference type="NCBI Taxonomy" id="171279"/>
    <lineage>
        <taxon>Bacteria</taxon>
        <taxon>Bacillati</taxon>
        <taxon>Mycoplasmatota</taxon>
        <taxon>Mycoplasmoidales</taxon>
        <taxon>Metamycoplasmataceae</taxon>
        <taxon>Mycoplasmopsis</taxon>
    </lineage>
</organism>
<dbReference type="AlphaFoldDB" id="A0A9Q3L900"/>